<sequence length="403" mass="46028">MASIAWLIPSLIEGSGGHRTFLQHADYLQQQGHRCFLYLENPEQFSSARLRKDIKRMFGYDFQEVHTGWSNIQPVEMVFATVWYSARVVHDLPFPCVKAYFVQDFEAQFNPMGDGYLMAENSYRYGLYPITIGRWLPALLDRQFRVAASHFDFCADLEIYRPLPEPKRELAVCLIYQPDKPRRCAELGIETLGIIKHCMPEVKVYLYGSKASSRVWFEHKNLGLLSLEDCNRLYNRCTVGLCISSTNPSRVPFEMMAAGLPVVEVHRDNTLYDFPEEAVLLCEPTPESLAQGVMDILVSPERAQAMGRAGSAYMANRPLEWGLEQFQATVNQWLMGVQSVRPAPTPLYRRPPLVAKREVGNSRLPVTETGVDRGRLAFLPPAPRKLVRFVYYRLRRALAAVKV</sequence>
<reference evidence="2 3" key="1">
    <citation type="submission" date="2019-03" db="EMBL/GenBank/DDBJ databases">
        <title>The genome sequence of Nitrosococcus wardiae strain D1FHST reveals the archetypal metabolic capacity of ammonia-oxidizing Gammaproteobacteria.</title>
        <authorList>
            <person name="Wang L."/>
            <person name="Lim C.K."/>
            <person name="Hanson T.E."/>
            <person name="Dang H."/>
            <person name="Klotz M.G."/>
        </authorList>
    </citation>
    <scope>NUCLEOTIDE SEQUENCE [LARGE SCALE GENOMIC DNA]</scope>
    <source>
        <strain evidence="2 3">D1FHS</strain>
    </source>
</reference>
<dbReference type="OrthoDB" id="9801954at2"/>
<name>A0A4P7BWQ1_9GAMM</name>
<keyword evidence="3" id="KW-1185">Reference proteome</keyword>
<dbReference type="SUPFAM" id="SSF53756">
    <property type="entry name" value="UDP-Glycosyltransferase/glycogen phosphorylase"/>
    <property type="match status" value="1"/>
</dbReference>
<dbReference type="AlphaFoldDB" id="A0A4P7BWQ1"/>
<dbReference type="GO" id="GO:0016740">
    <property type="term" value="F:transferase activity"/>
    <property type="evidence" value="ECO:0007669"/>
    <property type="project" value="UniProtKB-KW"/>
</dbReference>
<feature type="domain" description="WsaF C-terminal" evidence="1">
    <location>
        <begin position="172"/>
        <end position="292"/>
    </location>
</feature>
<evidence type="ECO:0000313" key="3">
    <source>
        <dbReference type="Proteomes" id="UP000294325"/>
    </source>
</evidence>
<gene>
    <name evidence="2" type="ORF">E3U44_02630</name>
</gene>
<dbReference type="KEGG" id="nwr:E3U44_02630"/>
<keyword evidence="2" id="KW-0808">Transferase</keyword>
<dbReference type="Gene3D" id="3.40.50.2000">
    <property type="entry name" value="Glycogen Phosphorylase B"/>
    <property type="match status" value="1"/>
</dbReference>
<dbReference type="RefSeq" id="WP_134356534.1">
    <property type="nucleotide sequence ID" value="NZ_CP038033.1"/>
</dbReference>
<accession>A0A4P7BWQ1</accession>
<dbReference type="InterPro" id="IPR055050">
    <property type="entry name" value="WsaF_C"/>
</dbReference>
<proteinExistence type="predicted"/>
<dbReference type="Proteomes" id="UP000294325">
    <property type="component" value="Chromosome"/>
</dbReference>
<protein>
    <submittedName>
        <fullName evidence="2">Glycosyltransferase family 1 protein</fullName>
    </submittedName>
</protein>
<evidence type="ECO:0000313" key="2">
    <source>
        <dbReference type="EMBL" id="QBQ53520.1"/>
    </source>
</evidence>
<dbReference type="Pfam" id="PF22772">
    <property type="entry name" value="WsaF_C"/>
    <property type="match status" value="1"/>
</dbReference>
<organism evidence="2 3">
    <name type="scientific">Nitrosococcus wardiae</name>
    <dbReference type="NCBI Taxonomy" id="1814290"/>
    <lineage>
        <taxon>Bacteria</taxon>
        <taxon>Pseudomonadati</taxon>
        <taxon>Pseudomonadota</taxon>
        <taxon>Gammaproteobacteria</taxon>
        <taxon>Chromatiales</taxon>
        <taxon>Chromatiaceae</taxon>
        <taxon>Nitrosococcus</taxon>
    </lineage>
</organism>
<dbReference type="Gene3D" id="3.40.50.11090">
    <property type="match status" value="1"/>
</dbReference>
<evidence type="ECO:0000259" key="1">
    <source>
        <dbReference type="Pfam" id="PF22772"/>
    </source>
</evidence>
<dbReference type="EMBL" id="CP038033">
    <property type="protein sequence ID" value="QBQ53520.1"/>
    <property type="molecule type" value="Genomic_DNA"/>
</dbReference>